<dbReference type="InterPro" id="IPR001060">
    <property type="entry name" value="FCH_dom"/>
</dbReference>
<dbReference type="Gene3D" id="1.20.1270.60">
    <property type="entry name" value="Arfaptin homology (AH) domain/BAR domain"/>
    <property type="match status" value="1"/>
</dbReference>
<reference evidence="3 4" key="1">
    <citation type="journal article" date="2017" name="PLoS Biol.">
        <title>The sea cucumber genome provides insights into morphological evolution and visceral regeneration.</title>
        <authorList>
            <person name="Zhang X."/>
            <person name="Sun L."/>
            <person name="Yuan J."/>
            <person name="Sun Y."/>
            <person name="Gao Y."/>
            <person name="Zhang L."/>
            <person name="Li S."/>
            <person name="Dai H."/>
            <person name="Hamel J.F."/>
            <person name="Liu C."/>
            <person name="Yu Y."/>
            <person name="Liu S."/>
            <person name="Lin W."/>
            <person name="Guo K."/>
            <person name="Jin S."/>
            <person name="Xu P."/>
            <person name="Storey K.B."/>
            <person name="Huan P."/>
            <person name="Zhang T."/>
            <person name="Zhou Y."/>
            <person name="Zhang J."/>
            <person name="Lin C."/>
            <person name="Li X."/>
            <person name="Xing L."/>
            <person name="Huo D."/>
            <person name="Sun M."/>
            <person name="Wang L."/>
            <person name="Mercier A."/>
            <person name="Li F."/>
            <person name="Yang H."/>
            <person name="Xiang J."/>
        </authorList>
    </citation>
    <scope>NUCLEOTIDE SEQUENCE [LARGE SCALE GENOMIC DNA]</scope>
    <source>
        <strain evidence="3">Shaxun</strain>
        <tissue evidence="3">Muscle</tissue>
    </source>
</reference>
<feature type="non-terminal residue" evidence="3">
    <location>
        <position position="401"/>
    </location>
</feature>
<evidence type="ECO:0000313" key="4">
    <source>
        <dbReference type="Proteomes" id="UP000230750"/>
    </source>
</evidence>
<dbReference type="SMART" id="SM00055">
    <property type="entry name" value="FCH"/>
    <property type="match status" value="1"/>
</dbReference>
<dbReference type="GO" id="GO:0051015">
    <property type="term" value="F:actin filament binding"/>
    <property type="evidence" value="ECO:0007669"/>
    <property type="project" value="TreeGrafter"/>
</dbReference>
<dbReference type="AlphaFoldDB" id="A0A2G8L7Y6"/>
<dbReference type="GO" id="GO:0005737">
    <property type="term" value="C:cytoplasm"/>
    <property type="evidence" value="ECO:0007669"/>
    <property type="project" value="TreeGrafter"/>
</dbReference>
<dbReference type="GO" id="GO:0005884">
    <property type="term" value="C:actin filament"/>
    <property type="evidence" value="ECO:0007669"/>
    <property type="project" value="TreeGrafter"/>
</dbReference>
<dbReference type="GO" id="GO:0005886">
    <property type="term" value="C:plasma membrane"/>
    <property type="evidence" value="ECO:0007669"/>
    <property type="project" value="TreeGrafter"/>
</dbReference>
<dbReference type="OrthoDB" id="10255964at2759"/>
<dbReference type="STRING" id="307972.A0A2G8L7Y6"/>
<dbReference type="PROSITE" id="PS51741">
    <property type="entry name" value="F_BAR"/>
    <property type="match status" value="1"/>
</dbReference>
<sequence>MANKLLTIGEKGMATLKRAQSSGKLFSDPEDPDIAGTQGFETLVKRLKEGSTVCKEIEDFLKNRSQAEVQYGKALSRCSQQAKGKDEIGGLKDSWDEMVKQSENEGLHHNKLGNAFHTISKNMEEFRLDQKERRTRLEDGVKRLQSNKRECYHKVLSNKDRYENKCRDADAAIDTYDREEPGAPPAMKVKLVNKRDKAKKAAKDADDVYKKSLELLEDSRKKWELCMTNFCQEAQKLEEDRIHFLRDELWEVTNHVSQSCVIIDEVQEEVRKVLEKCVAERDIHLFVQQKRTGTRRPDRIEYESYYQDERAPQYSHLSNGRHVAVATSGYHNIHNEPLPSPPSIATDKCQHYDKEDIYSSVPDTYAGGNAGSLLEQDSVPSSSSASLTPFKAKVTYQYTAQ</sequence>
<feature type="domain" description="F-BAR" evidence="2">
    <location>
        <begin position="20"/>
        <end position="282"/>
    </location>
</feature>
<evidence type="ECO:0000256" key="1">
    <source>
        <dbReference type="PROSITE-ProRule" id="PRU01077"/>
    </source>
</evidence>
<name>A0A2G8L7Y6_STIJA</name>
<comment type="caution">
    <text evidence="3">The sequence shown here is derived from an EMBL/GenBank/DDBJ whole genome shotgun (WGS) entry which is preliminary data.</text>
</comment>
<dbReference type="SUPFAM" id="SSF103657">
    <property type="entry name" value="BAR/IMD domain-like"/>
    <property type="match status" value="1"/>
</dbReference>
<dbReference type="InterPro" id="IPR027267">
    <property type="entry name" value="AH/BAR_dom_sf"/>
</dbReference>
<evidence type="ECO:0000313" key="3">
    <source>
        <dbReference type="EMBL" id="PIK56381.1"/>
    </source>
</evidence>
<organism evidence="3 4">
    <name type="scientific">Stichopus japonicus</name>
    <name type="common">Sea cucumber</name>
    <dbReference type="NCBI Taxonomy" id="307972"/>
    <lineage>
        <taxon>Eukaryota</taxon>
        <taxon>Metazoa</taxon>
        <taxon>Echinodermata</taxon>
        <taxon>Eleutherozoa</taxon>
        <taxon>Echinozoa</taxon>
        <taxon>Holothuroidea</taxon>
        <taxon>Aspidochirotacea</taxon>
        <taxon>Aspidochirotida</taxon>
        <taxon>Stichopodidae</taxon>
        <taxon>Apostichopus</taxon>
    </lineage>
</organism>
<dbReference type="EMBL" id="MRZV01000177">
    <property type="protein sequence ID" value="PIK56381.1"/>
    <property type="molecule type" value="Genomic_DNA"/>
</dbReference>
<dbReference type="Proteomes" id="UP000230750">
    <property type="component" value="Unassembled WGS sequence"/>
</dbReference>
<dbReference type="Pfam" id="PF00611">
    <property type="entry name" value="FCH"/>
    <property type="match status" value="1"/>
</dbReference>
<dbReference type="PANTHER" id="PTHR23065:SF61">
    <property type="entry name" value="PROLINE-SERINE-THREONINE PHOSPHATASE-INTERACTING PROTEIN 2-LIKE"/>
    <property type="match status" value="1"/>
</dbReference>
<protein>
    <recommendedName>
        <fullName evidence="2">F-BAR domain-containing protein</fullName>
    </recommendedName>
</protein>
<gene>
    <name evidence="3" type="ORF">BSL78_06694</name>
</gene>
<proteinExistence type="predicted"/>
<evidence type="ECO:0000259" key="2">
    <source>
        <dbReference type="PROSITE" id="PS51741"/>
    </source>
</evidence>
<dbReference type="GO" id="GO:0030041">
    <property type="term" value="P:actin filament polymerization"/>
    <property type="evidence" value="ECO:0007669"/>
    <property type="project" value="TreeGrafter"/>
</dbReference>
<keyword evidence="1" id="KW-0175">Coiled coil</keyword>
<accession>A0A2G8L7Y6</accession>
<dbReference type="InterPro" id="IPR031160">
    <property type="entry name" value="F_BAR_dom"/>
</dbReference>
<keyword evidence="4" id="KW-1185">Reference proteome</keyword>
<dbReference type="PANTHER" id="PTHR23065">
    <property type="entry name" value="PROLINE-SERINE-THREONINE PHOSPHATASE INTERACTING PROTEIN 1"/>
    <property type="match status" value="1"/>
</dbReference>